<sequence length="317" mass="36739">MLSRTADHLFWMARYMERAENTARMLDINLEGMLLPQTPEQEARAQRSVLRISELEAMFEERHPNSDSRDDMLHFMVADQRNPSSIIACLHATRENARAVRGTLTTEGWETINYTWLEYNERIASGELQHSPDTLFEWVKYRSNLCRGVMVGTALRDDAYYFMQLGTYLERADNTARILDVRFADAEPNSREAARQLEDFYYWTSILSSVSALEIYRKVYRDVVTPSRVVELLILNEQMPRSLLASLDGVCETLVKLRTPNSNDCERFGGKLRADVLYADIRQILETGVHAYLTQFLKRVDELGMRVMRSFLMLPLA</sequence>
<dbReference type="EMBL" id="JFHC01000026">
    <property type="protein sequence ID" value="KDR41517.1"/>
    <property type="molecule type" value="Genomic_DNA"/>
</dbReference>
<proteinExistence type="predicted"/>
<dbReference type="PANTHER" id="PTHR34595">
    <property type="entry name" value="BLR5612 PROTEIN"/>
    <property type="match status" value="1"/>
</dbReference>
<dbReference type="Proteomes" id="UP000027466">
    <property type="component" value="Unassembled WGS sequence"/>
</dbReference>
<comment type="caution">
    <text evidence="2">The sequence shown here is derived from an EMBL/GenBank/DDBJ whole genome shotgun (WGS) entry which is preliminary data.</text>
</comment>
<dbReference type="RefSeq" id="WP_035939503.1">
    <property type="nucleotide sequence ID" value="NZ_CADFFX010000001.1"/>
</dbReference>
<evidence type="ECO:0000259" key="1">
    <source>
        <dbReference type="Pfam" id="PF04168"/>
    </source>
</evidence>
<evidence type="ECO:0000313" key="3">
    <source>
        <dbReference type="Proteomes" id="UP000027466"/>
    </source>
</evidence>
<dbReference type="AlphaFoldDB" id="A0A069PM57"/>
<reference evidence="2 3" key="1">
    <citation type="submission" date="2014-03" db="EMBL/GenBank/DDBJ databases">
        <title>Draft Genome Sequences of Four Burkholderia Strains.</title>
        <authorList>
            <person name="Liu X.Y."/>
            <person name="Li C.X."/>
            <person name="Xu J.H."/>
        </authorList>
    </citation>
    <scope>NUCLEOTIDE SEQUENCE [LARGE SCALE GENOMIC DNA]</scope>
    <source>
        <strain evidence="2 3">DSM 50014</strain>
    </source>
</reference>
<dbReference type="PANTHER" id="PTHR34595:SF7">
    <property type="entry name" value="SLL1039 PROTEIN"/>
    <property type="match status" value="1"/>
</dbReference>
<dbReference type="STRING" id="60547.GCA_000751215_06399"/>
<evidence type="ECO:0000313" key="2">
    <source>
        <dbReference type="EMBL" id="KDR41517.1"/>
    </source>
</evidence>
<name>A0A069PM57_9BURK</name>
<protein>
    <recommendedName>
        <fullName evidence="1">DUF403 domain-containing protein</fullName>
    </recommendedName>
</protein>
<keyword evidence="3" id="KW-1185">Reference proteome</keyword>
<gene>
    <name evidence="2" type="ORF">BG61_16515</name>
</gene>
<dbReference type="InterPro" id="IPR007296">
    <property type="entry name" value="DUF403"/>
</dbReference>
<feature type="domain" description="DUF403" evidence="1">
    <location>
        <begin position="1"/>
        <end position="312"/>
    </location>
</feature>
<accession>A0A069PM57</accession>
<organism evidence="2 3">
    <name type="scientific">Caballeronia glathei</name>
    <dbReference type="NCBI Taxonomy" id="60547"/>
    <lineage>
        <taxon>Bacteria</taxon>
        <taxon>Pseudomonadati</taxon>
        <taxon>Pseudomonadota</taxon>
        <taxon>Betaproteobacteria</taxon>
        <taxon>Burkholderiales</taxon>
        <taxon>Burkholderiaceae</taxon>
        <taxon>Caballeronia</taxon>
    </lineage>
</organism>
<dbReference type="InterPro" id="IPR051680">
    <property type="entry name" value="ATP-dep_Glu-Cys_Ligase-2"/>
</dbReference>
<dbReference type="Pfam" id="PF04168">
    <property type="entry name" value="Alpha-E"/>
    <property type="match status" value="1"/>
</dbReference>